<gene>
    <name evidence="1" type="ORF">Vadar_020127</name>
</gene>
<name>A0ACB7Z5H8_9ERIC</name>
<evidence type="ECO:0000313" key="1">
    <source>
        <dbReference type="EMBL" id="KAH7860974.1"/>
    </source>
</evidence>
<dbReference type="EMBL" id="CM037154">
    <property type="protein sequence ID" value="KAH7860974.1"/>
    <property type="molecule type" value="Genomic_DNA"/>
</dbReference>
<keyword evidence="2" id="KW-1185">Reference proteome</keyword>
<organism evidence="1 2">
    <name type="scientific">Vaccinium darrowii</name>
    <dbReference type="NCBI Taxonomy" id="229202"/>
    <lineage>
        <taxon>Eukaryota</taxon>
        <taxon>Viridiplantae</taxon>
        <taxon>Streptophyta</taxon>
        <taxon>Embryophyta</taxon>
        <taxon>Tracheophyta</taxon>
        <taxon>Spermatophyta</taxon>
        <taxon>Magnoliopsida</taxon>
        <taxon>eudicotyledons</taxon>
        <taxon>Gunneridae</taxon>
        <taxon>Pentapetalae</taxon>
        <taxon>asterids</taxon>
        <taxon>Ericales</taxon>
        <taxon>Ericaceae</taxon>
        <taxon>Vaccinioideae</taxon>
        <taxon>Vaccinieae</taxon>
        <taxon>Vaccinium</taxon>
    </lineage>
</organism>
<evidence type="ECO:0000313" key="2">
    <source>
        <dbReference type="Proteomes" id="UP000828048"/>
    </source>
</evidence>
<dbReference type="Proteomes" id="UP000828048">
    <property type="component" value="Chromosome 4"/>
</dbReference>
<comment type="caution">
    <text evidence="1">The sequence shown here is derived from an EMBL/GenBank/DDBJ whole genome shotgun (WGS) entry which is preliminary data.</text>
</comment>
<sequence length="132" mass="15178">MINYLMQWEDLRVLQQTEAELDSSVLLCQGREIFVGRNYSFWALLPKSTTNLPSSTRTVYTLVEVEAFAMRAEDLKWHINLDASIAKSCNILSYYIPTTGGRGLPVLYRKRYKRNKLSKCLTAIESFAESET</sequence>
<reference evidence="1 2" key="1">
    <citation type="journal article" date="2021" name="Hortic Res">
        <title>High-quality reference genome and annotation aids understanding of berry development for evergreen blueberry (Vaccinium darrowii).</title>
        <authorList>
            <person name="Yu J."/>
            <person name="Hulse-Kemp A.M."/>
            <person name="Babiker E."/>
            <person name="Staton M."/>
        </authorList>
    </citation>
    <scope>NUCLEOTIDE SEQUENCE [LARGE SCALE GENOMIC DNA]</scope>
    <source>
        <strain evidence="2">cv. NJ 8807/NJ 8810</strain>
        <tissue evidence="1">Young leaf</tissue>
    </source>
</reference>
<accession>A0ACB7Z5H8</accession>
<protein>
    <submittedName>
        <fullName evidence="1">Uncharacterized protein</fullName>
    </submittedName>
</protein>
<proteinExistence type="predicted"/>